<dbReference type="Proteomes" id="UP000285503">
    <property type="component" value="Unassembled WGS sequence"/>
</dbReference>
<evidence type="ECO:0000313" key="2">
    <source>
        <dbReference type="Proteomes" id="UP000285503"/>
    </source>
</evidence>
<protein>
    <submittedName>
        <fullName evidence="1">Uncharacterized protein</fullName>
    </submittedName>
</protein>
<proteinExistence type="predicted"/>
<name>A0A415FJF5_9BACE</name>
<comment type="caution">
    <text evidence="1">The sequence shown here is derived from an EMBL/GenBank/DDBJ whole genome shotgun (WGS) entry which is preliminary data.</text>
</comment>
<reference evidence="1 2" key="1">
    <citation type="submission" date="2018-08" db="EMBL/GenBank/DDBJ databases">
        <title>A genome reference for cultivated species of the human gut microbiota.</title>
        <authorList>
            <person name="Zou Y."/>
            <person name="Xue W."/>
            <person name="Luo G."/>
        </authorList>
    </citation>
    <scope>NUCLEOTIDE SEQUENCE [LARGE SCALE GENOMIC DNA]</scope>
    <source>
        <strain evidence="1 2">AF46-11NS</strain>
    </source>
</reference>
<sequence>MKQTIVVETFNTSFFRLTYPFFAKGKVSKNYICLWGEINEFGILSTLKSEKSFPFWKTFCISEKE</sequence>
<dbReference type="AlphaFoldDB" id="A0A415FJF5"/>
<organism evidence="1 2">
    <name type="scientific">Bacteroides xylanisolvens</name>
    <dbReference type="NCBI Taxonomy" id="371601"/>
    <lineage>
        <taxon>Bacteria</taxon>
        <taxon>Pseudomonadati</taxon>
        <taxon>Bacteroidota</taxon>
        <taxon>Bacteroidia</taxon>
        <taxon>Bacteroidales</taxon>
        <taxon>Bacteroidaceae</taxon>
        <taxon>Bacteroides</taxon>
    </lineage>
</organism>
<accession>A0A415FJF5</accession>
<gene>
    <name evidence="1" type="ORF">DW075_17245</name>
</gene>
<evidence type="ECO:0000313" key="1">
    <source>
        <dbReference type="EMBL" id="RHK23016.1"/>
    </source>
</evidence>
<dbReference type="EMBL" id="QRNE01000109">
    <property type="protein sequence ID" value="RHK23016.1"/>
    <property type="molecule type" value="Genomic_DNA"/>
</dbReference>